<name>A0ABV9GYE4_9BURK</name>
<sequence length="78" mass="8322">MKRDCSTKGTLKSALEKGAVPLQILFINKNDCLYLYQYCCFLATDGPGGAALEMRHAAPNCSGVADAGSALFLLSYTL</sequence>
<accession>A0ABV9GYE4</accession>
<evidence type="ECO:0000313" key="2">
    <source>
        <dbReference type="Proteomes" id="UP001595967"/>
    </source>
</evidence>
<comment type="caution">
    <text evidence="1">The sequence shown here is derived from an EMBL/GenBank/DDBJ whole genome shotgun (WGS) entry which is preliminary data.</text>
</comment>
<keyword evidence="2" id="KW-1185">Reference proteome</keyword>
<reference evidence="2" key="1">
    <citation type="journal article" date="2019" name="Int. J. Syst. Evol. Microbiol.">
        <title>The Global Catalogue of Microorganisms (GCM) 10K type strain sequencing project: providing services to taxonomists for standard genome sequencing and annotation.</title>
        <authorList>
            <consortium name="The Broad Institute Genomics Platform"/>
            <consortium name="The Broad Institute Genome Sequencing Center for Infectious Disease"/>
            <person name="Wu L."/>
            <person name="Ma J."/>
        </authorList>
    </citation>
    <scope>NUCLEOTIDE SEQUENCE [LARGE SCALE GENOMIC DNA]</scope>
    <source>
        <strain evidence="2">JCM 11650</strain>
    </source>
</reference>
<proteinExistence type="predicted"/>
<gene>
    <name evidence="1" type="ORF">ACFO3A_05720</name>
</gene>
<evidence type="ECO:0000313" key="1">
    <source>
        <dbReference type="EMBL" id="MFC4621710.1"/>
    </source>
</evidence>
<dbReference type="RefSeq" id="WP_377724757.1">
    <property type="nucleotide sequence ID" value="NZ_JBHSEW010000004.1"/>
</dbReference>
<dbReference type="EMBL" id="JBHSEW010000004">
    <property type="protein sequence ID" value="MFC4621710.1"/>
    <property type="molecule type" value="Genomic_DNA"/>
</dbReference>
<dbReference type="Proteomes" id="UP001595967">
    <property type="component" value="Unassembled WGS sequence"/>
</dbReference>
<protein>
    <submittedName>
        <fullName evidence="1">Uncharacterized protein</fullName>
    </submittedName>
</protein>
<organism evidence="1 2">
    <name type="scientific">Comamonas nitrativorans</name>
    <dbReference type="NCBI Taxonomy" id="108437"/>
    <lineage>
        <taxon>Bacteria</taxon>
        <taxon>Pseudomonadati</taxon>
        <taxon>Pseudomonadota</taxon>
        <taxon>Betaproteobacteria</taxon>
        <taxon>Burkholderiales</taxon>
        <taxon>Comamonadaceae</taxon>
        <taxon>Comamonas</taxon>
    </lineage>
</organism>